<gene>
    <name evidence="1" type="ORF">N866_06645</name>
</gene>
<evidence type="ECO:0000313" key="1">
    <source>
        <dbReference type="EMBL" id="EYR64719.1"/>
    </source>
</evidence>
<keyword evidence="2" id="KW-1185">Reference proteome</keyword>
<protein>
    <submittedName>
        <fullName evidence="1">Uncharacterized protein</fullName>
    </submittedName>
</protein>
<reference evidence="1 2" key="1">
    <citation type="submission" date="2014-01" db="EMBL/GenBank/DDBJ databases">
        <title>Actinotalea ferrariae CF5-4.</title>
        <authorList>
            <person name="Chen F."/>
            <person name="Li Y."/>
            <person name="Wang G."/>
        </authorList>
    </citation>
    <scope>NUCLEOTIDE SEQUENCE [LARGE SCALE GENOMIC DNA]</scope>
    <source>
        <strain evidence="1 2">CF5-4</strain>
    </source>
</reference>
<comment type="caution">
    <text evidence="1">The sequence shown here is derived from an EMBL/GenBank/DDBJ whole genome shotgun (WGS) entry which is preliminary data.</text>
</comment>
<name>A0A021VU52_9CELL</name>
<organism evidence="1 2">
    <name type="scientific">Actinotalea ferrariae CF5-4</name>
    <dbReference type="NCBI Taxonomy" id="948458"/>
    <lineage>
        <taxon>Bacteria</taxon>
        <taxon>Bacillati</taxon>
        <taxon>Actinomycetota</taxon>
        <taxon>Actinomycetes</taxon>
        <taxon>Micrococcales</taxon>
        <taxon>Cellulomonadaceae</taxon>
        <taxon>Actinotalea</taxon>
    </lineage>
</organism>
<sequence>MPVTLTRGRDDLVVERVQFVVLDPRGGVGGEPRVDQITVPPGASVGVWQTVSFPCGATYTAGNGVAPGPIPLRARSLGLTRDLDLPQTARVSLLTSTDRSPTCGS</sequence>
<accession>A0A021VU52</accession>
<dbReference type="Proteomes" id="UP000019753">
    <property type="component" value="Unassembled WGS sequence"/>
</dbReference>
<dbReference type="AlphaFoldDB" id="A0A021VU52"/>
<dbReference type="EMBL" id="AXCW01000021">
    <property type="protein sequence ID" value="EYR64719.1"/>
    <property type="molecule type" value="Genomic_DNA"/>
</dbReference>
<proteinExistence type="predicted"/>
<evidence type="ECO:0000313" key="2">
    <source>
        <dbReference type="Proteomes" id="UP000019753"/>
    </source>
</evidence>